<dbReference type="EMBL" id="OC855447">
    <property type="protein sequence ID" value="CAD7622001.1"/>
    <property type="molecule type" value="Genomic_DNA"/>
</dbReference>
<keyword evidence="1" id="KW-0594">Phospholipid biosynthesis</keyword>
<gene>
    <name evidence="5" type="ORF">OSB1V03_LOCUS2470</name>
</gene>
<reference evidence="5" key="1">
    <citation type="submission" date="2020-11" db="EMBL/GenBank/DDBJ databases">
        <authorList>
            <person name="Tran Van P."/>
        </authorList>
    </citation>
    <scope>NUCLEOTIDE SEQUENCE</scope>
</reference>
<evidence type="ECO:0000256" key="1">
    <source>
        <dbReference type="ARBA" id="ARBA00023209"/>
    </source>
</evidence>
<evidence type="ECO:0000256" key="4">
    <source>
        <dbReference type="SAM" id="MobiDB-lite"/>
    </source>
</evidence>
<comment type="similarity">
    <text evidence="3">Belongs to the choline/ethanolamine kinase family.</text>
</comment>
<dbReference type="EMBL" id="CAJPIZ010000872">
    <property type="protein sequence ID" value="CAG2102431.1"/>
    <property type="molecule type" value="Genomic_DNA"/>
</dbReference>
<proteinExistence type="inferred from homology"/>
<dbReference type="InterPro" id="IPR011009">
    <property type="entry name" value="Kinase-like_dom_sf"/>
</dbReference>
<name>A0A7R9KGY7_9ACAR</name>
<keyword evidence="1" id="KW-0444">Lipid biosynthesis</keyword>
<dbReference type="GO" id="GO:0006646">
    <property type="term" value="P:phosphatidylethanolamine biosynthetic process"/>
    <property type="evidence" value="ECO:0007669"/>
    <property type="project" value="TreeGrafter"/>
</dbReference>
<evidence type="ECO:0000256" key="2">
    <source>
        <dbReference type="ARBA" id="ARBA00023264"/>
    </source>
</evidence>
<keyword evidence="6" id="KW-1185">Reference proteome</keyword>
<keyword evidence="1" id="KW-0443">Lipid metabolism</keyword>
<dbReference type="Pfam" id="PF01633">
    <property type="entry name" value="Choline_kinase"/>
    <property type="match status" value="1"/>
</dbReference>
<protein>
    <submittedName>
        <fullName evidence="5">Uncharacterized protein</fullName>
    </submittedName>
</protein>
<dbReference type="SUPFAM" id="SSF56112">
    <property type="entry name" value="Protein kinase-like (PK-like)"/>
    <property type="match status" value="1"/>
</dbReference>
<feature type="compositionally biased region" description="Basic and acidic residues" evidence="4">
    <location>
        <begin position="1"/>
        <end position="33"/>
    </location>
</feature>
<keyword evidence="2" id="KW-1208">Phospholipid metabolism</keyword>
<dbReference type="AlphaFoldDB" id="A0A7R9KGY7"/>
<organism evidence="5">
    <name type="scientific">Medioppia subpectinata</name>
    <dbReference type="NCBI Taxonomy" id="1979941"/>
    <lineage>
        <taxon>Eukaryota</taxon>
        <taxon>Metazoa</taxon>
        <taxon>Ecdysozoa</taxon>
        <taxon>Arthropoda</taxon>
        <taxon>Chelicerata</taxon>
        <taxon>Arachnida</taxon>
        <taxon>Acari</taxon>
        <taxon>Acariformes</taxon>
        <taxon>Sarcoptiformes</taxon>
        <taxon>Oribatida</taxon>
        <taxon>Brachypylina</taxon>
        <taxon>Oppioidea</taxon>
        <taxon>Oppiidae</taxon>
        <taxon>Medioppia</taxon>
    </lineage>
</organism>
<dbReference type="GO" id="GO:0005737">
    <property type="term" value="C:cytoplasm"/>
    <property type="evidence" value="ECO:0007669"/>
    <property type="project" value="TreeGrafter"/>
</dbReference>
<accession>A0A7R9KGY7</accession>
<evidence type="ECO:0000313" key="5">
    <source>
        <dbReference type="EMBL" id="CAD7622001.1"/>
    </source>
</evidence>
<dbReference type="PANTHER" id="PTHR22603">
    <property type="entry name" value="CHOLINE/ETHANOALAMINE KINASE"/>
    <property type="match status" value="1"/>
</dbReference>
<dbReference type="PANTHER" id="PTHR22603:SF93">
    <property type="entry name" value="RE24176P"/>
    <property type="match status" value="1"/>
</dbReference>
<dbReference type="Gene3D" id="3.90.1200.10">
    <property type="match status" value="1"/>
</dbReference>
<evidence type="ECO:0000313" key="6">
    <source>
        <dbReference type="Proteomes" id="UP000759131"/>
    </source>
</evidence>
<dbReference type="GO" id="GO:0004305">
    <property type="term" value="F:ethanolamine kinase activity"/>
    <property type="evidence" value="ECO:0007669"/>
    <property type="project" value="TreeGrafter"/>
</dbReference>
<feature type="region of interest" description="Disordered" evidence="4">
    <location>
        <begin position="1"/>
        <end position="41"/>
    </location>
</feature>
<sequence>MDSKSVSNDKKELKDATNSDDSKPQELKLRKDETPEDNQLGPKVLGLFENGQIQQFIENRHFKVPEQKDPQLSAELFKKMAGFHAMDVPIKRTNGWLYENFFDNFYDRAFKDGSFDLCDELKCETLNARDLQTEIQWLKAAIDAIGSPIVFSHNDLKGYNIMVTKVNNKEGVMLCDFEYSCYSYRGYDFGTVFAEWDHGDYTKLQHFPDDSVIETLVGHYINESVSIFGSKYADNKINSVQQLMKEVKLFTLVSNMVSVMFGIQNHQGDAAIQKDGNRMMGLVDIAFKNYFHLKNKFLAQNVF</sequence>
<dbReference type="OrthoDB" id="6516455at2759"/>
<evidence type="ECO:0000256" key="3">
    <source>
        <dbReference type="ARBA" id="ARBA00038211"/>
    </source>
</evidence>
<dbReference type="GO" id="GO:0004103">
    <property type="term" value="F:choline kinase activity"/>
    <property type="evidence" value="ECO:0007669"/>
    <property type="project" value="TreeGrafter"/>
</dbReference>
<dbReference type="Proteomes" id="UP000759131">
    <property type="component" value="Unassembled WGS sequence"/>
</dbReference>